<dbReference type="InterPro" id="IPR000847">
    <property type="entry name" value="LysR_HTH_N"/>
</dbReference>
<dbReference type="GO" id="GO:0003677">
    <property type="term" value="F:DNA binding"/>
    <property type="evidence" value="ECO:0007669"/>
    <property type="project" value="UniProtKB-KW"/>
</dbReference>
<reference evidence="6 7" key="1">
    <citation type="submission" date="2017-06" db="EMBL/GenBank/DDBJ databases">
        <title>Complete genome sequence of Nitrospirillum amazonense strain CBAmC, an endophytic nitrogen-fixing and plant growth-promoting bacterium, isolated from sugarcane.</title>
        <authorList>
            <person name="Schwab S."/>
            <person name="dos Santos Teixeira K.R."/>
            <person name="Simoes Araujo J.L."/>
            <person name="Soares Vidal M."/>
            <person name="Borges de Freitas H.R."/>
            <person name="Rivello Crivelaro A.L."/>
            <person name="Bueno de Camargo Nunes A."/>
            <person name="dos Santos C.M."/>
            <person name="Palmeira da Silva Rosa D."/>
            <person name="da Silva Padilha D."/>
            <person name="da Silva E."/>
            <person name="Araujo Terra L."/>
            <person name="Soares Mendes V."/>
            <person name="Farinelli L."/>
            <person name="Magalhaes Cruz L."/>
            <person name="Baldani J.I."/>
        </authorList>
    </citation>
    <scope>NUCLEOTIDE SEQUENCE [LARGE SCALE GENOMIC DNA]</scope>
    <source>
        <strain evidence="6 7">CBAmC</strain>
    </source>
</reference>
<keyword evidence="2" id="KW-0805">Transcription regulation</keyword>
<dbReference type="InterPro" id="IPR005119">
    <property type="entry name" value="LysR_subst-bd"/>
</dbReference>
<evidence type="ECO:0000256" key="4">
    <source>
        <dbReference type="ARBA" id="ARBA00023163"/>
    </source>
</evidence>
<dbReference type="InterPro" id="IPR050950">
    <property type="entry name" value="HTH-type_LysR_regulators"/>
</dbReference>
<dbReference type="GO" id="GO:0003700">
    <property type="term" value="F:DNA-binding transcription factor activity"/>
    <property type="evidence" value="ECO:0007669"/>
    <property type="project" value="InterPro"/>
</dbReference>
<dbReference type="PANTHER" id="PTHR30419">
    <property type="entry name" value="HTH-TYPE TRANSCRIPTIONAL REGULATOR YBHD"/>
    <property type="match status" value="1"/>
</dbReference>
<dbReference type="Gene3D" id="3.40.190.290">
    <property type="match status" value="1"/>
</dbReference>
<dbReference type="Proteomes" id="UP000197153">
    <property type="component" value="Chromosome 4"/>
</dbReference>
<dbReference type="EMBL" id="CP022113">
    <property type="protein sequence ID" value="ASG24996.1"/>
    <property type="molecule type" value="Genomic_DNA"/>
</dbReference>
<dbReference type="PROSITE" id="PS50931">
    <property type="entry name" value="HTH_LYSR"/>
    <property type="match status" value="1"/>
</dbReference>
<protein>
    <submittedName>
        <fullName evidence="6">LysR family transcriptional regulator</fullName>
    </submittedName>
</protein>
<dbReference type="SUPFAM" id="SSF46785">
    <property type="entry name" value="Winged helix' DNA-binding domain"/>
    <property type="match status" value="1"/>
</dbReference>
<evidence type="ECO:0000313" key="7">
    <source>
        <dbReference type="Proteomes" id="UP000197153"/>
    </source>
</evidence>
<keyword evidence="3" id="KW-0238">DNA-binding</keyword>
<evidence type="ECO:0000313" key="6">
    <source>
        <dbReference type="EMBL" id="ASG24996.1"/>
    </source>
</evidence>
<evidence type="ECO:0000256" key="2">
    <source>
        <dbReference type="ARBA" id="ARBA00023015"/>
    </source>
</evidence>
<evidence type="ECO:0000259" key="5">
    <source>
        <dbReference type="PROSITE" id="PS50931"/>
    </source>
</evidence>
<dbReference type="GO" id="GO:0005829">
    <property type="term" value="C:cytosol"/>
    <property type="evidence" value="ECO:0007669"/>
    <property type="project" value="TreeGrafter"/>
</dbReference>
<dbReference type="PANTHER" id="PTHR30419:SF8">
    <property type="entry name" value="NITROGEN ASSIMILATION TRANSCRIPTIONAL ACTIVATOR-RELATED"/>
    <property type="match status" value="1"/>
</dbReference>
<proteinExistence type="inferred from homology"/>
<gene>
    <name evidence="6" type="ORF">Y958_28910</name>
</gene>
<sequence>MSDVAMKYFYATAIHGSMRAASQKMNVAVSSVSRQIAQLEAAMGMPLLETGRRSVKLTTAGQMVFDYYQAQMADREAFTARLEALRGMRMGTVELAVGEGCTVQAVQGVLETFQSRYPGVELALHTVSTAELVRMVVDDEVHIAIGAQIPSDPKVRVRTSARQPLMVVSRPDHAVAKRGAVTLQDLSAHDLCLSPRDTRIRQLLSAAEMRHQVWLRATITTNSVHTMRELALSGRAATILPRAAVLADLEDGCLVATPLCDVDTDTTTVDLVTRLGRQLPHAATLALSLLEQQVHRWGQGGGYQAGAPATAPMAAVHGRAERRVGLEAVA</sequence>
<evidence type="ECO:0000256" key="1">
    <source>
        <dbReference type="ARBA" id="ARBA00009437"/>
    </source>
</evidence>
<dbReference type="SUPFAM" id="SSF53850">
    <property type="entry name" value="Periplasmic binding protein-like II"/>
    <property type="match status" value="1"/>
</dbReference>
<accession>A0A248K2L6</accession>
<dbReference type="AlphaFoldDB" id="A0A248K2L6"/>
<organism evidence="6 7">
    <name type="scientific">Nitrospirillum viridazoti CBAmc</name>
    <dbReference type="NCBI Taxonomy" id="1441467"/>
    <lineage>
        <taxon>Bacteria</taxon>
        <taxon>Pseudomonadati</taxon>
        <taxon>Pseudomonadota</taxon>
        <taxon>Alphaproteobacteria</taxon>
        <taxon>Rhodospirillales</taxon>
        <taxon>Azospirillaceae</taxon>
        <taxon>Nitrospirillum</taxon>
        <taxon>Nitrospirillum viridazoti</taxon>
    </lineage>
</organism>
<evidence type="ECO:0000256" key="3">
    <source>
        <dbReference type="ARBA" id="ARBA00023125"/>
    </source>
</evidence>
<feature type="domain" description="HTH lysR-type" evidence="5">
    <location>
        <begin position="1"/>
        <end position="58"/>
    </location>
</feature>
<comment type="similarity">
    <text evidence="1">Belongs to the LysR transcriptional regulatory family.</text>
</comment>
<dbReference type="Pfam" id="PF03466">
    <property type="entry name" value="LysR_substrate"/>
    <property type="match status" value="1"/>
</dbReference>
<dbReference type="KEGG" id="nao:Y958_28910"/>
<name>A0A248K2L6_9PROT</name>
<dbReference type="Gene3D" id="1.10.10.10">
    <property type="entry name" value="Winged helix-like DNA-binding domain superfamily/Winged helix DNA-binding domain"/>
    <property type="match status" value="1"/>
</dbReference>
<dbReference type="InterPro" id="IPR036390">
    <property type="entry name" value="WH_DNA-bd_sf"/>
</dbReference>
<dbReference type="InterPro" id="IPR036388">
    <property type="entry name" value="WH-like_DNA-bd_sf"/>
</dbReference>
<keyword evidence="7" id="KW-1185">Reference proteome</keyword>
<keyword evidence="4" id="KW-0804">Transcription</keyword>
<dbReference type="RefSeq" id="WP_088875388.1">
    <property type="nucleotide sequence ID" value="NZ_CP022113.1"/>
</dbReference>
<dbReference type="Pfam" id="PF00126">
    <property type="entry name" value="HTH_1"/>
    <property type="match status" value="1"/>
</dbReference>